<dbReference type="RefSeq" id="WP_138215784.1">
    <property type="nucleotide sequence ID" value="NZ_VASG01000006.1"/>
</dbReference>
<evidence type="ECO:0000313" key="2">
    <source>
        <dbReference type="EMBL" id="TLP71606.1"/>
    </source>
</evidence>
<organism evidence="2 3">
    <name type="scientific">Pseudomonas nitroreducens</name>
    <dbReference type="NCBI Taxonomy" id="46680"/>
    <lineage>
        <taxon>Bacteria</taxon>
        <taxon>Pseudomonadati</taxon>
        <taxon>Pseudomonadota</taxon>
        <taxon>Gammaproteobacteria</taxon>
        <taxon>Pseudomonadales</taxon>
        <taxon>Pseudomonadaceae</taxon>
        <taxon>Pseudomonas</taxon>
    </lineage>
</organism>
<feature type="region of interest" description="Disordered" evidence="1">
    <location>
        <begin position="38"/>
        <end position="150"/>
    </location>
</feature>
<evidence type="ECO:0000256" key="1">
    <source>
        <dbReference type="SAM" id="MobiDB-lite"/>
    </source>
</evidence>
<dbReference type="Pfam" id="PF11154">
    <property type="entry name" value="DUF2934"/>
    <property type="match status" value="1"/>
</dbReference>
<comment type="caution">
    <text evidence="2">The sequence shown here is derived from an EMBL/GenBank/DDBJ whole genome shotgun (WGS) entry which is preliminary data.</text>
</comment>
<name>A0A5R9A1D3_PSENT</name>
<evidence type="ECO:0000313" key="3">
    <source>
        <dbReference type="Proteomes" id="UP000307510"/>
    </source>
</evidence>
<sequence length="150" mass="16490">MKVNERRVRELAYQIWESEGRPEGQHDRHWRMARSLAETEAANADGADEAVKPRFEGNSEPEKPALLQEPPRRKGRLPKADPEVPDQGEGETVAPTPSPAERKSPAKAKPTRSAPTVTPTATRKPRPSPAEAAVPSKPAAPRPRTKKQSI</sequence>
<gene>
    <name evidence="2" type="ORF">FEA48_22570</name>
</gene>
<dbReference type="Proteomes" id="UP000307510">
    <property type="component" value="Unassembled WGS sequence"/>
</dbReference>
<reference evidence="3" key="2">
    <citation type="submission" date="2019-06" db="EMBL/GenBank/DDBJ databases">
        <title>AzeR, a transcriptional regulator that responds to azelaic acid in Pseudomonas nitroreducens.</title>
        <authorList>
            <person name="Bez C."/>
            <person name="Javvadi S.G."/>
            <person name="Bertani I."/>
            <person name="Devescovi G."/>
            <person name="Studholme D.J."/>
            <person name="Geller A."/>
            <person name="Levy A."/>
            <person name="Venturi V."/>
        </authorList>
    </citation>
    <scope>NUCLEOTIDE SEQUENCE [LARGE SCALE GENOMIC DNA]</scope>
    <source>
        <strain evidence="3">DSM 9128</strain>
    </source>
</reference>
<dbReference type="InterPro" id="IPR021327">
    <property type="entry name" value="DUF2934"/>
</dbReference>
<proteinExistence type="predicted"/>
<dbReference type="EMBL" id="VASG01000006">
    <property type="protein sequence ID" value="TLP71606.1"/>
    <property type="molecule type" value="Genomic_DNA"/>
</dbReference>
<accession>A0A5R9A1D3</accession>
<dbReference type="AlphaFoldDB" id="A0A5R9A1D3"/>
<reference evidence="2 3" key="1">
    <citation type="submission" date="2019-05" db="EMBL/GenBank/DDBJ databases">
        <authorList>
            <person name="Moore K."/>
            <person name="O'Neill P."/>
            <person name="Farbos A."/>
            <person name="Studholme D.J."/>
        </authorList>
    </citation>
    <scope>NUCLEOTIDE SEQUENCE [LARGE SCALE GENOMIC DNA]</scope>
    <source>
        <strain evidence="2 3">DSM 9128</strain>
    </source>
</reference>
<feature type="compositionally biased region" description="Basic and acidic residues" evidence="1">
    <location>
        <begin position="49"/>
        <end position="63"/>
    </location>
</feature>
<protein>
    <submittedName>
        <fullName evidence="2">DUF2934 domain-containing protein</fullName>
    </submittedName>
</protein>